<dbReference type="Proteomes" id="UP000294192">
    <property type="component" value="Unassembled WGS sequence"/>
</dbReference>
<name>A0A4R0XTL1_9MOLU</name>
<comment type="caution">
    <text evidence="1">The sequence shown here is derived from an EMBL/GenBank/DDBJ whole genome shotgun (WGS) entry which is preliminary data.</text>
</comment>
<gene>
    <name evidence="1" type="ORF">C4B24_03390</name>
</gene>
<organism evidence="1 2">
    <name type="scientific">Mycoplasma marinum</name>
    <dbReference type="NCBI Taxonomy" id="1937190"/>
    <lineage>
        <taxon>Bacteria</taxon>
        <taxon>Bacillati</taxon>
        <taxon>Mycoplasmatota</taxon>
        <taxon>Mollicutes</taxon>
        <taxon>Mycoplasmataceae</taxon>
        <taxon>Mycoplasma</taxon>
    </lineage>
</organism>
<evidence type="ECO:0000313" key="2">
    <source>
        <dbReference type="Proteomes" id="UP000294192"/>
    </source>
</evidence>
<reference evidence="1 2" key="1">
    <citation type="submission" date="2018-02" db="EMBL/GenBank/DDBJ databases">
        <title>Mycoplasma marinum and Mycoplasma todarodis sp. nov., moderately halophilic and psychrotolerant mycoplasmas isolated from cephalopods.</title>
        <authorList>
            <person name="Viver T."/>
        </authorList>
    </citation>
    <scope>NUCLEOTIDE SEQUENCE [LARGE SCALE GENOMIC DNA]</scope>
    <source>
        <strain evidence="1 2">PE</strain>
    </source>
</reference>
<dbReference type="AlphaFoldDB" id="A0A4R0XTL1"/>
<protein>
    <submittedName>
        <fullName evidence="1">Uncharacterized protein</fullName>
    </submittedName>
</protein>
<sequence>MNKKINYNEYIEEDQNIDYIKHFDKETTTHENASIISRFLKLNKFKTGFIEESFGYGKTEAAKYLKKYKNQLGLKNWKITYIDATILEMYSDNKLNVFSKIITLIMESFQDENEVGELSLQLSKVNNILKRKNNHLINFEKELLSLKKILNKYKNLIIFDELDRIDKSFAKFLMISIGNNISSNRNILLWVISDRKRIFGKDNVNEIEKYAEYKVRLNAVNSFKIFVDEAQLQFPLKNIYFIKEMINDWLPRKIINIVNLFNASIEAFENKNIKEDPEEIAIHFLASMFYYNFKANNIKHIFHSQNGGLNNANALFSSQAEDVLYKNSIPTNGERAFTINGDIFNFTFLSNGKFEVERKTYLRVEEIKSLMKEMNWHV</sequence>
<dbReference type="RefSeq" id="WP_131599358.1">
    <property type="nucleotide sequence ID" value="NZ_CBDBYK010000015.1"/>
</dbReference>
<proteinExistence type="predicted"/>
<keyword evidence="2" id="KW-1185">Reference proteome</keyword>
<accession>A0A4R0XTL1</accession>
<evidence type="ECO:0000313" key="1">
    <source>
        <dbReference type="EMBL" id="TCG10979.1"/>
    </source>
</evidence>
<dbReference type="EMBL" id="PSZO01000016">
    <property type="protein sequence ID" value="TCG10979.1"/>
    <property type="molecule type" value="Genomic_DNA"/>
</dbReference>